<dbReference type="AlphaFoldDB" id="A0A2K8U310"/>
<evidence type="ECO:0000313" key="1">
    <source>
        <dbReference type="EMBL" id="AUB79976.1"/>
    </source>
</evidence>
<dbReference type="OrthoDB" id="495831at2"/>
<sequence length="134" mass="14930">MTNITLELSESVVRQADQAARLMHRPLEQVLAALLEAALPALDDIPPKLQTQLIEMTWLSDGALMDIAGTDMSEPDRLRLCELGLRADELASEEQRDLEVLREHYGELTLRKARAFALLSIRSGKRLLRQAAAA</sequence>
<name>A0A2K8U310_9GAMM</name>
<dbReference type="EMBL" id="CP020370">
    <property type="protein sequence ID" value="AUB79976.1"/>
    <property type="molecule type" value="Genomic_DNA"/>
</dbReference>
<evidence type="ECO:0000313" key="2">
    <source>
        <dbReference type="Proteomes" id="UP000232638"/>
    </source>
</evidence>
<proteinExistence type="predicted"/>
<reference evidence="1 2" key="1">
    <citation type="submission" date="2017-03" db="EMBL/GenBank/DDBJ databases">
        <title>Complete genome sequence of Candidatus 'Thiodictyon syntrophicum' sp. nov. strain Cad16T, a photolithoautotroph purple sulfur bacterium isolated from an alpine meromictic lake.</title>
        <authorList>
            <person name="Luedin S.M."/>
            <person name="Pothier J.F."/>
            <person name="Danza F."/>
            <person name="Storelli N."/>
            <person name="Wittwer M."/>
            <person name="Tonolla M."/>
        </authorList>
    </citation>
    <scope>NUCLEOTIDE SEQUENCE [LARGE SCALE GENOMIC DNA]</scope>
    <source>
        <strain evidence="1 2">Cad16T</strain>
    </source>
</reference>
<gene>
    <name evidence="1" type="ORF">THSYN_02685</name>
</gene>
<accession>A0A2K8U310</accession>
<dbReference type="RefSeq" id="WP_100917787.1">
    <property type="nucleotide sequence ID" value="NZ_CP020370.1"/>
</dbReference>
<keyword evidence="2" id="KW-1185">Reference proteome</keyword>
<protein>
    <submittedName>
        <fullName evidence="1">Uncharacterized protein</fullName>
    </submittedName>
</protein>
<dbReference type="KEGG" id="tsy:THSYN_02685"/>
<dbReference type="Proteomes" id="UP000232638">
    <property type="component" value="Chromosome"/>
</dbReference>
<organism evidence="1 2">
    <name type="scientific">Candidatus Thiodictyon syntrophicum</name>
    <dbReference type="NCBI Taxonomy" id="1166950"/>
    <lineage>
        <taxon>Bacteria</taxon>
        <taxon>Pseudomonadati</taxon>
        <taxon>Pseudomonadota</taxon>
        <taxon>Gammaproteobacteria</taxon>
        <taxon>Chromatiales</taxon>
        <taxon>Chromatiaceae</taxon>
        <taxon>Thiodictyon</taxon>
    </lineage>
</organism>